<keyword evidence="2" id="KW-1185">Reference proteome</keyword>
<accession>A0A1M7SQS4</accession>
<proteinExistence type="predicted"/>
<gene>
    <name evidence="1" type="ORF">SAMN05444170_0040</name>
</gene>
<evidence type="ECO:0000313" key="1">
    <source>
        <dbReference type="EMBL" id="SHN60802.1"/>
    </source>
</evidence>
<evidence type="ECO:0000313" key="2">
    <source>
        <dbReference type="Proteomes" id="UP000184096"/>
    </source>
</evidence>
<dbReference type="EMBL" id="LT670849">
    <property type="protein sequence ID" value="SHN60802.1"/>
    <property type="molecule type" value="Genomic_DNA"/>
</dbReference>
<organism evidence="1 2">
    <name type="scientific">Bradyrhizobium erythrophlei</name>
    <dbReference type="NCBI Taxonomy" id="1437360"/>
    <lineage>
        <taxon>Bacteria</taxon>
        <taxon>Pseudomonadati</taxon>
        <taxon>Pseudomonadota</taxon>
        <taxon>Alphaproteobacteria</taxon>
        <taxon>Hyphomicrobiales</taxon>
        <taxon>Nitrobacteraceae</taxon>
        <taxon>Bradyrhizobium</taxon>
    </lineage>
</organism>
<dbReference type="AlphaFoldDB" id="A0A1M7SQS4"/>
<sequence>MLNWLSFPQPILARFRRTDRLSQSSVDGSEFHLEDLLAARGLIISAGKAFIRDAGLELTLKTELKMELC</sequence>
<name>A0A1M7SQS4_9BRAD</name>
<dbReference type="Proteomes" id="UP000184096">
    <property type="component" value="Chromosome I"/>
</dbReference>
<protein>
    <submittedName>
        <fullName evidence="1">Uncharacterized protein</fullName>
    </submittedName>
</protein>
<reference evidence="2" key="1">
    <citation type="submission" date="2016-11" db="EMBL/GenBank/DDBJ databases">
        <authorList>
            <person name="Varghese N."/>
            <person name="Submissions S."/>
        </authorList>
    </citation>
    <scope>NUCLEOTIDE SEQUENCE [LARGE SCALE GENOMIC DNA]</scope>
    <source>
        <strain evidence="2">GAS401</strain>
    </source>
</reference>